<protein>
    <submittedName>
        <fullName evidence="8">Probable leucine-rich repeat receptor-like protein kinase At1g68400 isoform X3</fullName>
    </submittedName>
</protein>
<dbReference type="InterPro" id="IPR013210">
    <property type="entry name" value="LRR_N_plant-typ"/>
</dbReference>
<dbReference type="Gene3D" id="3.80.10.10">
    <property type="entry name" value="Ribonuclease Inhibitor"/>
    <property type="match status" value="2"/>
</dbReference>
<dbReference type="InterPro" id="IPR046959">
    <property type="entry name" value="PRK1-6/SRF4-like"/>
</dbReference>
<dbReference type="GO" id="GO:0005524">
    <property type="term" value="F:ATP binding"/>
    <property type="evidence" value="ECO:0007669"/>
    <property type="project" value="InterPro"/>
</dbReference>
<comment type="subcellular location">
    <subcellularLocation>
        <location evidence="1">Membrane</location>
    </subcellularLocation>
</comment>
<dbReference type="InterPro" id="IPR011009">
    <property type="entry name" value="Kinase-like_dom_sf"/>
</dbReference>
<keyword evidence="4" id="KW-0677">Repeat</keyword>
<dbReference type="GO" id="GO:0004672">
    <property type="term" value="F:protein kinase activity"/>
    <property type="evidence" value="ECO:0007669"/>
    <property type="project" value="InterPro"/>
</dbReference>
<dbReference type="InterPro" id="IPR000719">
    <property type="entry name" value="Prot_kinase_dom"/>
</dbReference>
<dbReference type="InterPro" id="IPR001245">
    <property type="entry name" value="Ser-Thr/Tyr_kinase_cat_dom"/>
</dbReference>
<dbReference type="PROSITE" id="PS51450">
    <property type="entry name" value="LRR"/>
    <property type="match status" value="1"/>
</dbReference>
<dbReference type="RefSeq" id="XP_016474212.1">
    <property type="nucleotide sequence ID" value="XM_016618726.1"/>
</dbReference>
<feature type="domain" description="Protein kinase" evidence="7">
    <location>
        <begin position="109"/>
        <end position="406"/>
    </location>
</feature>
<accession>A0A1S4AC32</accession>
<sequence>MLPLNPKNHFSLSKILSFSLFISIFFTISHSDDFSSLLTFKSKVDTSNFLISWSKNNDPCSSWLGVTCHRVTGRVIKLVLNHLNLTGSIHPLIHLTQIRHLSLHHNFLTSFPNFNSWPNLKHVYLSHNKFSGEFPPGIYRLKRLRRLDLSYNKFSGEIPVTELNQLPHLMTLHLEFNSFSGSLGMDETRHVASFKDFNVSSNNFSGKIPNWLSKFPVASFTGNRGPGRTPLDWSTRLKYALGAAKGLAFLHSYNKTKICHGNFTSSNILIDHFGNACISDVCLHLLLQMPNSSNNGYKAPELLTQNNMNTNQNPRKFSQKCDVYSFGVVLLEILTGKIATSEGETSLAKWVQRVVNKEWTWDIFDFELARYKEMEDEMVALLKVAMDCLVSSPKDRPKMIVVEKMIEDIRKTENR</sequence>
<dbReference type="GO" id="GO:0016020">
    <property type="term" value="C:membrane"/>
    <property type="evidence" value="ECO:0007669"/>
    <property type="project" value="UniProtKB-SubCell"/>
</dbReference>
<dbReference type="Pfam" id="PF07714">
    <property type="entry name" value="PK_Tyr_Ser-Thr"/>
    <property type="match status" value="1"/>
</dbReference>
<evidence type="ECO:0000256" key="3">
    <source>
        <dbReference type="ARBA" id="ARBA00022692"/>
    </source>
</evidence>
<evidence type="ECO:0000259" key="7">
    <source>
        <dbReference type="PROSITE" id="PS50011"/>
    </source>
</evidence>
<gene>
    <name evidence="8" type="primary">LOC107796014</name>
</gene>
<dbReference type="AlphaFoldDB" id="A0A1S4AC32"/>
<evidence type="ECO:0000256" key="1">
    <source>
        <dbReference type="ARBA" id="ARBA00004370"/>
    </source>
</evidence>
<evidence type="ECO:0000256" key="6">
    <source>
        <dbReference type="ARBA" id="ARBA00023136"/>
    </source>
</evidence>
<reference evidence="8" key="1">
    <citation type="submission" date="2025-08" db="UniProtKB">
        <authorList>
            <consortium name="RefSeq"/>
        </authorList>
    </citation>
    <scope>IDENTIFICATION</scope>
</reference>
<dbReference type="SUPFAM" id="SSF56112">
    <property type="entry name" value="Protein kinase-like (PK-like)"/>
    <property type="match status" value="1"/>
</dbReference>
<keyword evidence="6" id="KW-0472">Membrane</keyword>
<evidence type="ECO:0000256" key="5">
    <source>
        <dbReference type="ARBA" id="ARBA00022989"/>
    </source>
</evidence>
<dbReference type="PANTHER" id="PTHR48007:SF53">
    <property type="entry name" value="OS01G0711200 PROTEIN"/>
    <property type="match status" value="1"/>
</dbReference>
<keyword evidence="2" id="KW-0433">Leucine-rich repeat</keyword>
<dbReference type="OrthoDB" id="1890790at2759"/>
<dbReference type="InterPro" id="IPR032675">
    <property type="entry name" value="LRR_dom_sf"/>
</dbReference>
<evidence type="ECO:0000256" key="2">
    <source>
        <dbReference type="ARBA" id="ARBA00022614"/>
    </source>
</evidence>
<dbReference type="SUPFAM" id="SSF52058">
    <property type="entry name" value="L domain-like"/>
    <property type="match status" value="1"/>
</dbReference>
<dbReference type="Pfam" id="PF13855">
    <property type="entry name" value="LRR_8"/>
    <property type="match status" value="1"/>
</dbReference>
<name>A0A1S4AC32_TOBAC</name>
<keyword evidence="5" id="KW-1133">Transmembrane helix</keyword>
<dbReference type="InterPro" id="IPR001611">
    <property type="entry name" value="Leu-rich_rpt"/>
</dbReference>
<dbReference type="PROSITE" id="PS50011">
    <property type="entry name" value="PROTEIN_KINASE_DOM"/>
    <property type="match status" value="1"/>
</dbReference>
<keyword evidence="3" id="KW-0812">Transmembrane</keyword>
<proteinExistence type="predicted"/>
<dbReference type="Gene3D" id="1.10.510.10">
    <property type="entry name" value="Transferase(Phosphotransferase) domain 1"/>
    <property type="match status" value="1"/>
</dbReference>
<evidence type="ECO:0000313" key="8">
    <source>
        <dbReference type="RefSeq" id="XP_016474212.1"/>
    </source>
</evidence>
<dbReference type="Pfam" id="PF00560">
    <property type="entry name" value="LRR_1"/>
    <property type="match status" value="1"/>
</dbReference>
<organism evidence="8">
    <name type="scientific">Nicotiana tabacum</name>
    <name type="common">Common tobacco</name>
    <dbReference type="NCBI Taxonomy" id="4097"/>
    <lineage>
        <taxon>Eukaryota</taxon>
        <taxon>Viridiplantae</taxon>
        <taxon>Streptophyta</taxon>
        <taxon>Embryophyta</taxon>
        <taxon>Tracheophyta</taxon>
        <taxon>Spermatophyta</taxon>
        <taxon>Magnoliopsida</taxon>
        <taxon>eudicotyledons</taxon>
        <taxon>Gunneridae</taxon>
        <taxon>Pentapetalae</taxon>
        <taxon>asterids</taxon>
        <taxon>lamiids</taxon>
        <taxon>Solanales</taxon>
        <taxon>Solanaceae</taxon>
        <taxon>Nicotianoideae</taxon>
        <taxon>Nicotianeae</taxon>
        <taxon>Nicotiana</taxon>
    </lineage>
</organism>
<dbReference type="Pfam" id="PF08263">
    <property type="entry name" value="LRRNT_2"/>
    <property type="match status" value="1"/>
</dbReference>
<evidence type="ECO:0000256" key="4">
    <source>
        <dbReference type="ARBA" id="ARBA00022737"/>
    </source>
</evidence>
<dbReference type="PANTHER" id="PTHR48007">
    <property type="entry name" value="LEUCINE-RICH REPEAT RECEPTOR-LIKE PROTEIN KINASE PXC1"/>
    <property type="match status" value="1"/>
</dbReference>